<dbReference type="GO" id="GO:0005930">
    <property type="term" value="C:axoneme"/>
    <property type="evidence" value="ECO:0007669"/>
    <property type="project" value="UniProtKB-SubCell"/>
</dbReference>
<gene>
    <name evidence="3" type="ORF">WJX73_006779</name>
</gene>
<dbReference type="Proteomes" id="UP001465755">
    <property type="component" value="Unassembled WGS sequence"/>
</dbReference>
<evidence type="ECO:0000256" key="1">
    <source>
        <dbReference type="ARBA" id="ARBA00004430"/>
    </source>
</evidence>
<comment type="caution">
    <text evidence="3">The sequence shown here is derived from an EMBL/GenBank/DDBJ whole genome shotgun (WGS) entry which is preliminary data.</text>
</comment>
<keyword evidence="4" id="KW-1185">Reference proteome</keyword>
<evidence type="ECO:0000313" key="4">
    <source>
        <dbReference type="Proteomes" id="UP001465755"/>
    </source>
</evidence>
<dbReference type="Gene3D" id="3.80.10.10">
    <property type="entry name" value="Ribonuclease Inhibitor"/>
    <property type="match status" value="1"/>
</dbReference>
<evidence type="ECO:0000259" key="2">
    <source>
        <dbReference type="PROSITE" id="PS50181"/>
    </source>
</evidence>
<protein>
    <recommendedName>
        <fullName evidence="2">F-box domain-containing protein</fullName>
    </recommendedName>
</protein>
<dbReference type="InterPro" id="IPR032675">
    <property type="entry name" value="LRR_dom_sf"/>
</dbReference>
<dbReference type="InterPro" id="IPR001810">
    <property type="entry name" value="F-box_dom"/>
</dbReference>
<dbReference type="AlphaFoldDB" id="A0AAW1PXF4"/>
<dbReference type="SUPFAM" id="SSF81383">
    <property type="entry name" value="F-box domain"/>
    <property type="match status" value="1"/>
</dbReference>
<organism evidence="3 4">
    <name type="scientific">Symbiochloris irregularis</name>
    <dbReference type="NCBI Taxonomy" id="706552"/>
    <lineage>
        <taxon>Eukaryota</taxon>
        <taxon>Viridiplantae</taxon>
        <taxon>Chlorophyta</taxon>
        <taxon>core chlorophytes</taxon>
        <taxon>Trebouxiophyceae</taxon>
        <taxon>Trebouxiales</taxon>
        <taxon>Trebouxiaceae</taxon>
        <taxon>Symbiochloris</taxon>
    </lineage>
</organism>
<sequence>MTDRRRPLPSLPDGIWAHILQMLDQRSKVNCDRVNRQLHQLLSRPDLWDSIDLSFEQLVGSHNQQLHKPLQTPAARWVLARMTRPQQEQSSQTTLNLKGTAGCIAEGFTVPWFFSILEERGIAYHLNVELLDYPVEDHGEEDALQFRRLQLNDFAQRDIAALWTESDRILPMGRLEPM</sequence>
<dbReference type="Pfam" id="PF12937">
    <property type="entry name" value="F-box-like"/>
    <property type="match status" value="1"/>
</dbReference>
<dbReference type="PROSITE" id="PS50181">
    <property type="entry name" value="FBOX"/>
    <property type="match status" value="1"/>
</dbReference>
<evidence type="ECO:0000313" key="3">
    <source>
        <dbReference type="EMBL" id="KAK9812534.1"/>
    </source>
</evidence>
<name>A0AAW1PXF4_9CHLO</name>
<proteinExistence type="predicted"/>
<dbReference type="EMBL" id="JALJOQ010000006">
    <property type="protein sequence ID" value="KAK9812534.1"/>
    <property type="molecule type" value="Genomic_DNA"/>
</dbReference>
<comment type="subcellular location">
    <subcellularLocation>
        <location evidence="1">Cytoplasm</location>
        <location evidence="1">Cytoskeleton</location>
        <location evidence="1">Cilium axoneme</location>
    </subcellularLocation>
</comment>
<dbReference type="InterPro" id="IPR036047">
    <property type="entry name" value="F-box-like_dom_sf"/>
</dbReference>
<accession>A0AAW1PXF4</accession>
<reference evidence="3 4" key="1">
    <citation type="journal article" date="2024" name="Nat. Commun.">
        <title>Phylogenomics reveals the evolutionary origins of lichenization in chlorophyte algae.</title>
        <authorList>
            <person name="Puginier C."/>
            <person name="Libourel C."/>
            <person name="Otte J."/>
            <person name="Skaloud P."/>
            <person name="Haon M."/>
            <person name="Grisel S."/>
            <person name="Petersen M."/>
            <person name="Berrin J.G."/>
            <person name="Delaux P.M."/>
            <person name="Dal Grande F."/>
            <person name="Keller J."/>
        </authorList>
    </citation>
    <scope>NUCLEOTIDE SEQUENCE [LARGE SCALE GENOMIC DNA]</scope>
    <source>
        <strain evidence="3 4">SAG 2036</strain>
    </source>
</reference>
<feature type="domain" description="F-box" evidence="2">
    <location>
        <begin position="5"/>
        <end position="51"/>
    </location>
</feature>